<dbReference type="HOGENOM" id="CLU_1768190_0_0_1"/>
<dbReference type="AlphaFoldDB" id="J3PB22"/>
<dbReference type="GeneID" id="20351154"/>
<keyword evidence="3" id="KW-1185">Reference proteome</keyword>
<dbReference type="STRING" id="644352.J3PB22"/>
<evidence type="ECO:0000313" key="3">
    <source>
        <dbReference type="Proteomes" id="UP000006039"/>
    </source>
</evidence>
<proteinExistence type="predicted"/>
<accession>J3PB22</accession>
<dbReference type="EMBL" id="GL385400">
    <property type="protein sequence ID" value="EJT71438.1"/>
    <property type="molecule type" value="Genomic_DNA"/>
</dbReference>
<dbReference type="Proteomes" id="UP000006039">
    <property type="component" value="Unassembled WGS sequence"/>
</dbReference>
<reference evidence="2" key="5">
    <citation type="submission" date="2018-04" db="UniProtKB">
        <authorList>
            <consortium name="EnsemblFungi"/>
        </authorList>
    </citation>
    <scope>IDENTIFICATION</scope>
    <source>
        <strain evidence="2">R3-111a-1</strain>
    </source>
</reference>
<dbReference type="VEuPathDB" id="FungiDB:GGTG_10696"/>
<dbReference type="RefSeq" id="XP_009226835.1">
    <property type="nucleotide sequence ID" value="XM_009228571.1"/>
</dbReference>
<dbReference type="Gene3D" id="3.40.630.30">
    <property type="match status" value="1"/>
</dbReference>
<evidence type="ECO:0008006" key="4">
    <source>
        <dbReference type="Google" id="ProtNLM"/>
    </source>
</evidence>
<protein>
    <recommendedName>
        <fullName evidence="4">N-acetyltransferase domain-containing protein</fullName>
    </recommendedName>
</protein>
<name>J3PB22_GAET3</name>
<gene>
    <name evidence="2" type="primary">20351154</name>
    <name evidence="1" type="ORF">GGTG_10696</name>
</gene>
<reference evidence="1" key="3">
    <citation type="submission" date="2010-09" db="EMBL/GenBank/DDBJ databases">
        <title>Annotation of Gaeumannomyces graminis var. tritici R3-111a-1.</title>
        <authorList>
            <consortium name="The Broad Institute Genome Sequencing Platform"/>
            <person name="Ma L.-J."/>
            <person name="Dead R."/>
            <person name="Young S.K."/>
            <person name="Zeng Q."/>
            <person name="Gargeya S."/>
            <person name="Fitzgerald M."/>
            <person name="Haas B."/>
            <person name="Abouelleil A."/>
            <person name="Alvarado L."/>
            <person name="Arachchi H.M."/>
            <person name="Berlin A."/>
            <person name="Brown A."/>
            <person name="Chapman S.B."/>
            <person name="Chen Z."/>
            <person name="Dunbar C."/>
            <person name="Freedman E."/>
            <person name="Gearin G."/>
            <person name="Gellesch M."/>
            <person name="Goldberg J."/>
            <person name="Griggs A."/>
            <person name="Gujja S."/>
            <person name="Heiman D."/>
            <person name="Howarth C."/>
            <person name="Larson L."/>
            <person name="Lui A."/>
            <person name="MacDonald P.J.P."/>
            <person name="Mehta T."/>
            <person name="Montmayeur A."/>
            <person name="Murphy C."/>
            <person name="Neiman D."/>
            <person name="Pearson M."/>
            <person name="Priest M."/>
            <person name="Roberts A."/>
            <person name="Saif S."/>
            <person name="Shea T."/>
            <person name="Shenoy N."/>
            <person name="Sisk P."/>
            <person name="Stolte C."/>
            <person name="Sykes S."/>
            <person name="Yandava C."/>
            <person name="Wortman J."/>
            <person name="Nusbaum C."/>
            <person name="Birren B."/>
        </authorList>
    </citation>
    <scope>NUCLEOTIDE SEQUENCE</scope>
    <source>
        <strain evidence="1">R3-111a-1</strain>
    </source>
</reference>
<reference evidence="2" key="4">
    <citation type="journal article" date="2015" name="G3 (Bethesda)">
        <title>Genome sequences of three phytopathogenic species of the Magnaporthaceae family of fungi.</title>
        <authorList>
            <person name="Okagaki L.H."/>
            <person name="Nunes C.C."/>
            <person name="Sailsbery J."/>
            <person name="Clay B."/>
            <person name="Brown D."/>
            <person name="John T."/>
            <person name="Oh Y."/>
            <person name="Young N."/>
            <person name="Fitzgerald M."/>
            <person name="Haas B.J."/>
            <person name="Zeng Q."/>
            <person name="Young S."/>
            <person name="Adiconis X."/>
            <person name="Fan L."/>
            <person name="Levin J.Z."/>
            <person name="Mitchell T.K."/>
            <person name="Okubara P.A."/>
            <person name="Farman M.L."/>
            <person name="Kohn L.M."/>
            <person name="Birren B."/>
            <person name="Ma L.-J."/>
            <person name="Dean R.A."/>
        </authorList>
    </citation>
    <scope>NUCLEOTIDE SEQUENCE</scope>
    <source>
        <strain evidence="2">R3-111a-1</strain>
    </source>
</reference>
<reference evidence="1" key="2">
    <citation type="submission" date="2010-07" db="EMBL/GenBank/DDBJ databases">
        <authorList>
            <consortium name="The Broad Institute Genome Sequencing Platform"/>
            <consortium name="Broad Institute Genome Sequencing Center for Infectious Disease"/>
            <person name="Ma L.-J."/>
            <person name="Dead R."/>
            <person name="Young S."/>
            <person name="Zeng Q."/>
            <person name="Koehrsen M."/>
            <person name="Alvarado L."/>
            <person name="Berlin A."/>
            <person name="Chapman S.B."/>
            <person name="Chen Z."/>
            <person name="Freedman E."/>
            <person name="Gellesch M."/>
            <person name="Goldberg J."/>
            <person name="Griggs A."/>
            <person name="Gujja S."/>
            <person name="Heilman E.R."/>
            <person name="Heiman D."/>
            <person name="Hepburn T."/>
            <person name="Howarth C."/>
            <person name="Jen D."/>
            <person name="Larson L."/>
            <person name="Mehta T."/>
            <person name="Neiman D."/>
            <person name="Pearson M."/>
            <person name="Roberts A."/>
            <person name="Saif S."/>
            <person name="Shea T."/>
            <person name="Shenoy N."/>
            <person name="Sisk P."/>
            <person name="Stolte C."/>
            <person name="Sykes S."/>
            <person name="Walk T."/>
            <person name="White J."/>
            <person name="Yandava C."/>
            <person name="Haas B."/>
            <person name="Nusbaum C."/>
            <person name="Birren B."/>
        </authorList>
    </citation>
    <scope>NUCLEOTIDE SEQUENCE</scope>
    <source>
        <strain evidence="1">R3-111a-1</strain>
    </source>
</reference>
<organism evidence="1">
    <name type="scientific">Gaeumannomyces tritici (strain R3-111a-1)</name>
    <name type="common">Wheat and barley take-all root rot fungus</name>
    <name type="synonym">Gaeumannomyces graminis var. tritici</name>
    <dbReference type="NCBI Taxonomy" id="644352"/>
    <lineage>
        <taxon>Eukaryota</taxon>
        <taxon>Fungi</taxon>
        <taxon>Dikarya</taxon>
        <taxon>Ascomycota</taxon>
        <taxon>Pezizomycotina</taxon>
        <taxon>Sordariomycetes</taxon>
        <taxon>Sordariomycetidae</taxon>
        <taxon>Magnaporthales</taxon>
        <taxon>Magnaporthaceae</taxon>
        <taxon>Gaeumannomyces</taxon>
    </lineage>
</organism>
<evidence type="ECO:0000313" key="1">
    <source>
        <dbReference type="EMBL" id="EJT71438.1"/>
    </source>
</evidence>
<evidence type="ECO:0000313" key="2">
    <source>
        <dbReference type="EnsemblFungi" id="EJT71438"/>
    </source>
</evidence>
<sequence>MPFEFGLCEPEDLERCFEVVSLAFGHDHPYIDALFPAHDTPQGRADGARWLGSALRDPSGTGRAARFCKAVDTDTGLIVGFAKWDIYDGFAPDVGPGSLKGDQWRDKEAKEWADYIWWEFTRRRWAALKESGGHLVSLDIMSVDLAY</sequence>
<dbReference type="EnsemblFungi" id="EJT71438">
    <property type="protein sequence ID" value="EJT71438"/>
    <property type="gene ID" value="GGTG_10696"/>
</dbReference>
<reference evidence="3" key="1">
    <citation type="submission" date="2010-07" db="EMBL/GenBank/DDBJ databases">
        <title>The genome sequence of Gaeumannomyces graminis var. tritici strain R3-111a-1.</title>
        <authorList>
            <consortium name="The Broad Institute Genome Sequencing Platform"/>
            <person name="Ma L.-J."/>
            <person name="Dead R."/>
            <person name="Young S."/>
            <person name="Zeng Q."/>
            <person name="Koehrsen M."/>
            <person name="Alvarado L."/>
            <person name="Berlin A."/>
            <person name="Chapman S.B."/>
            <person name="Chen Z."/>
            <person name="Freedman E."/>
            <person name="Gellesch M."/>
            <person name="Goldberg J."/>
            <person name="Griggs A."/>
            <person name="Gujja S."/>
            <person name="Heilman E.R."/>
            <person name="Heiman D."/>
            <person name="Hepburn T."/>
            <person name="Howarth C."/>
            <person name="Jen D."/>
            <person name="Larson L."/>
            <person name="Mehta T."/>
            <person name="Neiman D."/>
            <person name="Pearson M."/>
            <person name="Roberts A."/>
            <person name="Saif S."/>
            <person name="Shea T."/>
            <person name="Shenoy N."/>
            <person name="Sisk P."/>
            <person name="Stolte C."/>
            <person name="Sykes S."/>
            <person name="Walk T."/>
            <person name="White J."/>
            <person name="Yandava C."/>
            <person name="Haas B."/>
            <person name="Nusbaum C."/>
            <person name="Birren B."/>
        </authorList>
    </citation>
    <scope>NUCLEOTIDE SEQUENCE [LARGE SCALE GENOMIC DNA]</scope>
    <source>
        <strain evidence="3">R3-111a-1</strain>
    </source>
</reference>
<dbReference type="OrthoDB" id="4738875at2759"/>
<dbReference type="eggNOG" id="ENOG502SJAV">
    <property type="taxonomic scope" value="Eukaryota"/>
</dbReference>